<dbReference type="GO" id="GO:0006352">
    <property type="term" value="P:DNA-templated transcription initiation"/>
    <property type="evidence" value="ECO:0007669"/>
    <property type="project" value="InterPro"/>
</dbReference>
<dbReference type="NCBIfam" id="TIGR02937">
    <property type="entry name" value="sigma70-ECF"/>
    <property type="match status" value="1"/>
</dbReference>
<dbReference type="Pfam" id="PF04542">
    <property type="entry name" value="Sigma70_r2"/>
    <property type="match status" value="1"/>
</dbReference>
<dbReference type="InterPro" id="IPR007627">
    <property type="entry name" value="RNA_pol_sigma70_r2"/>
</dbReference>
<keyword evidence="2" id="KW-0805">Transcription regulation</keyword>
<dbReference type="Proteomes" id="UP000198702">
    <property type="component" value="Unassembled WGS sequence"/>
</dbReference>
<evidence type="ECO:0000256" key="2">
    <source>
        <dbReference type="ARBA" id="ARBA00023015"/>
    </source>
</evidence>
<keyword evidence="4" id="KW-0804">Transcription</keyword>
<dbReference type="GO" id="GO:0003677">
    <property type="term" value="F:DNA binding"/>
    <property type="evidence" value="ECO:0007669"/>
    <property type="project" value="InterPro"/>
</dbReference>
<comment type="caution">
    <text evidence="7">The sequence shown here is derived from an EMBL/GenBank/DDBJ whole genome shotgun (WGS) entry which is preliminary data.</text>
</comment>
<evidence type="ECO:0000313" key="7">
    <source>
        <dbReference type="EMBL" id="SFI79137.1"/>
    </source>
</evidence>
<keyword evidence="3" id="KW-0731">Sigma factor</keyword>
<accession>A0A7Z7D3B6</accession>
<dbReference type="PANTHER" id="PTHR43133:SF25">
    <property type="entry name" value="RNA POLYMERASE SIGMA FACTOR RFAY-RELATED"/>
    <property type="match status" value="1"/>
</dbReference>
<proteinExistence type="inferred from homology"/>
<gene>
    <name evidence="7" type="ORF">SAMN04487751_2994</name>
</gene>
<evidence type="ECO:0000256" key="1">
    <source>
        <dbReference type="ARBA" id="ARBA00010641"/>
    </source>
</evidence>
<dbReference type="SUPFAM" id="SSF88946">
    <property type="entry name" value="Sigma2 domain of RNA polymerase sigma factors"/>
    <property type="match status" value="1"/>
</dbReference>
<dbReference type="SUPFAM" id="SSF88659">
    <property type="entry name" value="Sigma3 and sigma4 domains of RNA polymerase sigma factors"/>
    <property type="match status" value="1"/>
</dbReference>
<protein>
    <submittedName>
        <fullName evidence="7">RNA polymerase sigma-70 factor, ECF subfamily</fullName>
    </submittedName>
</protein>
<sequence>MKRRRVVEVERSKGVIRAQRDTSARRGRRRMWPPSSKFCALGGTGWQVADTTGMTTEDVTDFERWRSATQGNGEALGELFDRHKDRVYRHSLRLVPTPTDAEDVVAIVWLEAWRKRDRIRFVEGSMLPWLLVVATNTSSNVSRSARRYRALLQRLPPPTLPPDPAERLDDGPAQLALAQLSRPHREVMALCVLGGLSEKEAAGALGIPPGTVKSRLYRANRALRTRYQELQSSQAYGGVRP</sequence>
<comment type="similarity">
    <text evidence="1">Belongs to the sigma-70 factor family. ECF subfamily.</text>
</comment>
<dbReference type="InterPro" id="IPR013324">
    <property type="entry name" value="RNA_pol_sigma_r3/r4-like"/>
</dbReference>
<dbReference type="PANTHER" id="PTHR43133">
    <property type="entry name" value="RNA POLYMERASE ECF-TYPE SIGMA FACTO"/>
    <property type="match status" value="1"/>
</dbReference>
<dbReference type="EMBL" id="FOQZ01000012">
    <property type="protein sequence ID" value="SFI79137.1"/>
    <property type="molecule type" value="Genomic_DNA"/>
</dbReference>
<dbReference type="Pfam" id="PF08281">
    <property type="entry name" value="Sigma70_r4_2"/>
    <property type="match status" value="1"/>
</dbReference>
<feature type="domain" description="RNA polymerase sigma factor 70 region 4 type 2" evidence="6">
    <location>
        <begin position="174"/>
        <end position="221"/>
    </location>
</feature>
<dbReference type="Gene3D" id="1.10.1740.10">
    <property type="match status" value="1"/>
</dbReference>
<evidence type="ECO:0000259" key="5">
    <source>
        <dbReference type="Pfam" id="PF04542"/>
    </source>
</evidence>
<feature type="domain" description="RNA polymerase sigma-70 region 2" evidence="5">
    <location>
        <begin position="79"/>
        <end position="147"/>
    </location>
</feature>
<name>A0A7Z7D3B6_9MICO</name>
<evidence type="ECO:0000313" key="8">
    <source>
        <dbReference type="Proteomes" id="UP000198702"/>
    </source>
</evidence>
<dbReference type="AlphaFoldDB" id="A0A7Z7D3B6"/>
<evidence type="ECO:0000259" key="6">
    <source>
        <dbReference type="Pfam" id="PF08281"/>
    </source>
</evidence>
<evidence type="ECO:0000256" key="3">
    <source>
        <dbReference type="ARBA" id="ARBA00023082"/>
    </source>
</evidence>
<evidence type="ECO:0000256" key="4">
    <source>
        <dbReference type="ARBA" id="ARBA00023163"/>
    </source>
</evidence>
<dbReference type="InterPro" id="IPR036388">
    <property type="entry name" value="WH-like_DNA-bd_sf"/>
</dbReference>
<reference evidence="7 8" key="1">
    <citation type="submission" date="2016-10" db="EMBL/GenBank/DDBJ databases">
        <authorList>
            <person name="Varghese N."/>
            <person name="Submissions S."/>
        </authorList>
    </citation>
    <scope>NUCLEOTIDE SEQUENCE [LARGE SCALE GENOMIC DNA]</scope>
    <source>
        <strain evidence="7 8">UNC380MFSha3.1</strain>
    </source>
</reference>
<dbReference type="CDD" id="cd06171">
    <property type="entry name" value="Sigma70_r4"/>
    <property type="match status" value="1"/>
</dbReference>
<dbReference type="InterPro" id="IPR013249">
    <property type="entry name" value="RNA_pol_sigma70_r4_t2"/>
</dbReference>
<organism evidence="7 8">
    <name type="scientific">Microbacterium saccharophilum</name>
    <dbReference type="NCBI Taxonomy" id="1213358"/>
    <lineage>
        <taxon>Bacteria</taxon>
        <taxon>Bacillati</taxon>
        <taxon>Actinomycetota</taxon>
        <taxon>Actinomycetes</taxon>
        <taxon>Micrococcales</taxon>
        <taxon>Microbacteriaceae</taxon>
        <taxon>Microbacterium</taxon>
    </lineage>
</organism>
<dbReference type="InterPro" id="IPR039425">
    <property type="entry name" value="RNA_pol_sigma-70-like"/>
</dbReference>
<dbReference type="InterPro" id="IPR013325">
    <property type="entry name" value="RNA_pol_sigma_r2"/>
</dbReference>
<dbReference type="Gene3D" id="1.10.10.10">
    <property type="entry name" value="Winged helix-like DNA-binding domain superfamily/Winged helix DNA-binding domain"/>
    <property type="match status" value="1"/>
</dbReference>
<dbReference type="GO" id="GO:0016987">
    <property type="term" value="F:sigma factor activity"/>
    <property type="evidence" value="ECO:0007669"/>
    <property type="project" value="UniProtKB-KW"/>
</dbReference>
<dbReference type="InterPro" id="IPR014284">
    <property type="entry name" value="RNA_pol_sigma-70_dom"/>
</dbReference>